<name>A0ABT1G4D8_9CORY</name>
<dbReference type="SUPFAM" id="SSF46785">
    <property type="entry name" value="Winged helix' DNA-binding domain"/>
    <property type="match status" value="1"/>
</dbReference>
<dbReference type="SMART" id="SM00347">
    <property type="entry name" value="HTH_MARR"/>
    <property type="match status" value="1"/>
</dbReference>
<keyword evidence="3" id="KW-0804">Transcription</keyword>
<organism evidence="5 6">
    <name type="scientific">Corynebacterium stercoris</name>
    <dbReference type="NCBI Taxonomy" id="2943490"/>
    <lineage>
        <taxon>Bacteria</taxon>
        <taxon>Bacillati</taxon>
        <taxon>Actinomycetota</taxon>
        <taxon>Actinomycetes</taxon>
        <taxon>Mycobacteriales</taxon>
        <taxon>Corynebacteriaceae</taxon>
        <taxon>Corynebacterium</taxon>
    </lineage>
</organism>
<evidence type="ECO:0000256" key="2">
    <source>
        <dbReference type="ARBA" id="ARBA00023125"/>
    </source>
</evidence>
<evidence type="ECO:0000256" key="3">
    <source>
        <dbReference type="ARBA" id="ARBA00023163"/>
    </source>
</evidence>
<evidence type="ECO:0000313" key="5">
    <source>
        <dbReference type="EMBL" id="MCP1388672.1"/>
    </source>
</evidence>
<dbReference type="InterPro" id="IPR036390">
    <property type="entry name" value="WH_DNA-bd_sf"/>
</dbReference>
<dbReference type="Pfam" id="PF01047">
    <property type="entry name" value="MarR"/>
    <property type="match status" value="1"/>
</dbReference>
<accession>A0ABT1G4D8</accession>
<keyword evidence="1" id="KW-0805">Transcription regulation</keyword>
<evidence type="ECO:0000256" key="1">
    <source>
        <dbReference type="ARBA" id="ARBA00023015"/>
    </source>
</evidence>
<protein>
    <submittedName>
        <fullName evidence="5">MarR family transcriptional regulator</fullName>
    </submittedName>
</protein>
<dbReference type="InterPro" id="IPR036388">
    <property type="entry name" value="WH-like_DNA-bd_sf"/>
</dbReference>
<feature type="domain" description="HTH marR-type" evidence="4">
    <location>
        <begin position="11"/>
        <end position="143"/>
    </location>
</feature>
<keyword evidence="2" id="KW-0238">DNA-binding</keyword>
<reference evidence="5" key="1">
    <citation type="submission" date="2022-05" db="EMBL/GenBank/DDBJ databases">
        <title>Corynebacterium sp. TA-R-1 sp. nov., isolated from human feces.</title>
        <authorList>
            <person name="Shamsuzzaman M."/>
            <person name="Dahal R.H."/>
        </authorList>
    </citation>
    <scope>NUCLEOTIDE SEQUENCE</scope>
    <source>
        <strain evidence="5">TA-R-1</strain>
    </source>
</reference>
<dbReference type="EMBL" id="JAMFTQ010000021">
    <property type="protein sequence ID" value="MCP1388672.1"/>
    <property type="molecule type" value="Genomic_DNA"/>
</dbReference>
<dbReference type="RefSeq" id="WP_253579500.1">
    <property type="nucleotide sequence ID" value="NZ_JAMFTQ010000021.1"/>
</dbReference>
<dbReference type="Gene3D" id="1.10.10.10">
    <property type="entry name" value="Winged helix-like DNA-binding domain superfamily/Winged helix DNA-binding domain"/>
    <property type="match status" value="1"/>
</dbReference>
<dbReference type="PROSITE" id="PS50995">
    <property type="entry name" value="HTH_MARR_2"/>
    <property type="match status" value="1"/>
</dbReference>
<proteinExistence type="predicted"/>
<comment type="caution">
    <text evidence="5">The sequence shown here is derived from an EMBL/GenBank/DDBJ whole genome shotgun (WGS) entry which is preliminary data.</text>
</comment>
<dbReference type="Proteomes" id="UP001204000">
    <property type="component" value="Unassembled WGS sequence"/>
</dbReference>
<dbReference type="PANTHER" id="PTHR33164">
    <property type="entry name" value="TRANSCRIPTIONAL REGULATOR, MARR FAMILY"/>
    <property type="match status" value="1"/>
</dbReference>
<evidence type="ECO:0000259" key="4">
    <source>
        <dbReference type="PROSITE" id="PS50995"/>
    </source>
</evidence>
<keyword evidence="6" id="KW-1185">Reference proteome</keyword>
<gene>
    <name evidence="5" type="ORF">M5J20_10850</name>
</gene>
<dbReference type="PANTHER" id="PTHR33164:SF43">
    <property type="entry name" value="HTH-TYPE TRANSCRIPTIONAL REPRESSOR YETL"/>
    <property type="match status" value="1"/>
</dbReference>
<sequence>MASHGEGRPDPMAIAEKVRPAITRLYVSYFRTADHSSLSGPQLSIMHRIQEHGPKRVRQLADAEGVRMPTASNTINQLEDRGLVRRVRSEEDRRGVVVELTDAGIEELERVGQERNKFVAEMLATLDDDSLRTLAGASDAINALATAYADNLNAEWADR</sequence>
<dbReference type="InterPro" id="IPR000835">
    <property type="entry name" value="HTH_MarR-typ"/>
</dbReference>
<dbReference type="InterPro" id="IPR023187">
    <property type="entry name" value="Tscrpt_reg_MarR-type_CS"/>
</dbReference>
<evidence type="ECO:0000313" key="6">
    <source>
        <dbReference type="Proteomes" id="UP001204000"/>
    </source>
</evidence>
<dbReference type="PROSITE" id="PS01117">
    <property type="entry name" value="HTH_MARR_1"/>
    <property type="match status" value="1"/>
</dbReference>
<dbReference type="InterPro" id="IPR039422">
    <property type="entry name" value="MarR/SlyA-like"/>
</dbReference>